<sequence>MIWNENYVTLALFRDAINGITPIMREYDF</sequence>
<protein>
    <submittedName>
        <fullName evidence="1">Uncharacterized protein</fullName>
    </submittedName>
</protein>
<dbReference type="Proteomes" id="UP000185687">
    <property type="component" value="Unassembled WGS sequence"/>
</dbReference>
<evidence type="ECO:0000313" key="1">
    <source>
        <dbReference type="EMBL" id="SIS09637.1"/>
    </source>
</evidence>
<dbReference type="EMBL" id="FTNP01000011">
    <property type="protein sequence ID" value="SIS09637.1"/>
    <property type="molecule type" value="Genomic_DNA"/>
</dbReference>
<dbReference type="AlphaFoldDB" id="A0A1N7GAQ7"/>
<reference evidence="1 2" key="1">
    <citation type="submission" date="2017-01" db="EMBL/GenBank/DDBJ databases">
        <authorList>
            <person name="Mah S.A."/>
            <person name="Swanson W.J."/>
            <person name="Moy G.W."/>
            <person name="Vacquier V.D."/>
        </authorList>
    </citation>
    <scope>NUCLEOTIDE SEQUENCE [LARGE SCALE GENOMIC DNA]</scope>
    <source>
        <strain evidence="1 2">CGMCC 1.8909</strain>
    </source>
</reference>
<keyword evidence="2" id="KW-1185">Reference proteome</keyword>
<proteinExistence type="predicted"/>
<accession>A0A1N7GAQ7</accession>
<evidence type="ECO:0000313" key="2">
    <source>
        <dbReference type="Proteomes" id="UP000185687"/>
    </source>
</evidence>
<name>A0A1N7GAQ7_9EURY</name>
<gene>
    <name evidence="1" type="ORF">SAMN05421809_3849</name>
</gene>
<organism evidence="1 2">
    <name type="scientific">Natronorubrum daqingense</name>
    <dbReference type="NCBI Taxonomy" id="588898"/>
    <lineage>
        <taxon>Archaea</taxon>
        <taxon>Methanobacteriati</taxon>
        <taxon>Methanobacteriota</taxon>
        <taxon>Stenosarchaea group</taxon>
        <taxon>Halobacteria</taxon>
        <taxon>Halobacteriales</taxon>
        <taxon>Natrialbaceae</taxon>
        <taxon>Natronorubrum</taxon>
    </lineage>
</organism>